<dbReference type="PROSITE" id="PS50082">
    <property type="entry name" value="WD_REPEATS_2"/>
    <property type="match status" value="3"/>
</dbReference>
<dbReference type="PRINTS" id="PR00320">
    <property type="entry name" value="GPROTEINBRPT"/>
</dbReference>
<name>A0A388M818_CHABU</name>
<keyword evidence="8" id="KW-1185">Reference proteome</keyword>
<evidence type="ECO:0000256" key="5">
    <source>
        <dbReference type="PROSITE-ProRule" id="PRU00221"/>
    </source>
</evidence>
<dbReference type="OrthoDB" id="189968at2759"/>
<keyword evidence="3" id="KW-0677">Repeat</keyword>
<dbReference type="InterPro" id="IPR039241">
    <property type="entry name" value="Rrp9-like"/>
</dbReference>
<feature type="region of interest" description="Disordered" evidence="6">
    <location>
        <begin position="408"/>
        <end position="487"/>
    </location>
</feature>
<dbReference type="PANTHER" id="PTHR19865:SF0">
    <property type="entry name" value="U3 SMALL NUCLEOLAR RNA-INTERACTING PROTEIN 2"/>
    <property type="match status" value="1"/>
</dbReference>
<dbReference type="InterPro" id="IPR020472">
    <property type="entry name" value="WD40_PAC1"/>
</dbReference>
<keyword evidence="2 5" id="KW-0853">WD repeat</keyword>
<dbReference type="PROSITE" id="PS00678">
    <property type="entry name" value="WD_REPEATS_1"/>
    <property type="match status" value="2"/>
</dbReference>
<feature type="region of interest" description="Disordered" evidence="6">
    <location>
        <begin position="100"/>
        <end position="137"/>
    </location>
</feature>
<dbReference type="STRING" id="69332.A0A388M818"/>
<feature type="repeat" description="WD" evidence="5">
    <location>
        <begin position="274"/>
        <end position="315"/>
    </location>
</feature>
<gene>
    <name evidence="7" type="ORF">CBR_g50978</name>
</gene>
<evidence type="ECO:0000256" key="1">
    <source>
        <dbReference type="ARBA" id="ARBA00004123"/>
    </source>
</evidence>
<dbReference type="Gene3D" id="2.130.10.10">
    <property type="entry name" value="YVTN repeat-like/Quinoprotein amine dehydrogenase"/>
    <property type="match status" value="2"/>
</dbReference>
<accession>A0A388M818</accession>
<organism evidence="7 8">
    <name type="scientific">Chara braunii</name>
    <name type="common">Braun's stonewort</name>
    <dbReference type="NCBI Taxonomy" id="69332"/>
    <lineage>
        <taxon>Eukaryota</taxon>
        <taxon>Viridiplantae</taxon>
        <taxon>Streptophyta</taxon>
        <taxon>Charophyceae</taxon>
        <taxon>Charales</taxon>
        <taxon>Characeae</taxon>
        <taxon>Chara</taxon>
    </lineage>
</organism>
<evidence type="ECO:0000313" key="8">
    <source>
        <dbReference type="Proteomes" id="UP000265515"/>
    </source>
</evidence>
<dbReference type="InterPro" id="IPR001680">
    <property type="entry name" value="WD40_rpt"/>
</dbReference>
<dbReference type="EMBL" id="BFEA01000827">
    <property type="protein sequence ID" value="GBG90633.1"/>
    <property type="molecule type" value="Genomic_DNA"/>
</dbReference>
<sequence length="594" mass="64049">MPSLTRSSAMKRKKGEQLTRKKREVKRRRPTSRAEEDGEDDDFFGGEEHVASSEDEGVDVKKNRSRDVEEEQRADVDGLLEETAEEKRLRIAKAYLDRLKGAAAAAESESGGEEGEDDDDGAGRRGGDDDASDGEDDAVAAKLKEETAEATGRLLRKIAASVRLGVAAGLAEGEQRGKRVGRRHRQSVTSVALTTDDRTGFSASKDGAIYQWDVETNSCVEYPAPSNTSKDTRKQSRHLLSIAVSSDGNYLVAGGLDRRVHVWDTRTRKHVRAFAGHRGAVTCLSFRAGTNQLFSGSNDRAVKIWNVDDMAYVDSLFGHQSDVVSLDSLRRERILTCSRDKTCRLWKVPEETQLVFRGHQTTTSIDSCAFISASEFVSGGDDGSVALWSLLRKKPVFIVRNAHGGGGAIDQANNVEGEGKAQRRAQSANDGDGGSNLDGNKTASAGDARGSAMTNEDGSGGSVHSSRVDRNGHHLNTKESDSMKQPVASNASAGLGFRVGVEGWVGAIAACRGSDLLASGAGDGVVRVWGHDAEKQQLWTVGMLPSVGFVNSLAFAKSGRFLLAGMGQEPRLGRWGKNKQARNHVVMYKINLES</sequence>
<protein>
    <submittedName>
        <fullName evidence="7">Uncharacterized protein</fullName>
    </submittedName>
</protein>
<dbReference type="InterPro" id="IPR019775">
    <property type="entry name" value="WD40_repeat_CS"/>
</dbReference>
<feature type="compositionally biased region" description="Polar residues" evidence="6">
    <location>
        <begin position="452"/>
        <end position="465"/>
    </location>
</feature>
<comment type="caution">
    <text evidence="7">The sequence shown here is derived from an EMBL/GenBank/DDBJ whole genome shotgun (WGS) entry which is preliminary data.</text>
</comment>
<comment type="subcellular location">
    <subcellularLocation>
        <location evidence="1">Nucleus</location>
    </subcellularLocation>
</comment>
<dbReference type="SMART" id="SM00320">
    <property type="entry name" value="WD40"/>
    <property type="match status" value="6"/>
</dbReference>
<dbReference type="SUPFAM" id="SSF50978">
    <property type="entry name" value="WD40 repeat-like"/>
    <property type="match status" value="1"/>
</dbReference>
<feature type="compositionally biased region" description="Basic residues" evidence="6">
    <location>
        <begin position="9"/>
        <end position="31"/>
    </location>
</feature>
<feature type="repeat" description="WD" evidence="5">
    <location>
        <begin position="232"/>
        <end position="273"/>
    </location>
</feature>
<dbReference type="InterPro" id="IPR015943">
    <property type="entry name" value="WD40/YVTN_repeat-like_dom_sf"/>
</dbReference>
<reference evidence="7 8" key="1">
    <citation type="journal article" date="2018" name="Cell">
        <title>The Chara Genome: Secondary Complexity and Implications for Plant Terrestrialization.</title>
        <authorList>
            <person name="Nishiyama T."/>
            <person name="Sakayama H."/>
            <person name="Vries J.D."/>
            <person name="Buschmann H."/>
            <person name="Saint-Marcoux D."/>
            <person name="Ullrich K.K."/>
            <person name="Haas F.B."/>
            <person name="Vanderstraeten L."/>
            <person name="Becker D."/>
            <person name="Lang D."/>
            <person name="Vosolsobe S."/>
            <person name="Rombauts S."/>
            <person name="Wilhelmsson P.K.I."/>
            <person name="Janitza P."/>
            <person name="Kern R."/>
            <person name="Heyl A."/>
            <person name="Rumpler F."/>
            <person name="Villalobos L.I.A.C."/>
            <person name="Clay J.M."/>
            <person name="Skokan R."/>
            <person name="Toyoda A."/>
            <person name="Suzuki Y."/>
            <person name="Kagoshima H."/>
            <person name="Schijlen E."/>
            <person name="Tajeshwar N."/>
            <person name="Catarino B."/>
            <person name="Hetherington A.J."/>
            <person name="Saltykova A."/>
            <person name="Bonnot C."/>
            <person name="Breuninger H."/>
            <person name="Symeonidi A."/>
            <person name="Radhakrishnan G.V."/>
            <person name="Van Nieuwerburgh F."/>
            <person name="Deforce D."/>
            <person name="Chang C."/>
            <person name="Karol K.G."/>
            <person name="Hedrich R."/>
            <person name="Ulvskov P."/>
            <person name="Glockner G."/>
            <person name="Delwiche C.F."/>
            <person name="Petrasek J."/>
            <person name="Van de Peer Y."/>
            <person name="Friml J."/>
            <person name="Beilby M."/>
            <person name="Dolan L."/>
            <person name="Kohara Y."/>
            <person name="Sugano S."/>
            <person name="Fujiyama A."/>
            <person name="Delaux P.-M."/>
            <person name="Quint M."/>
            <person name="TheiBen G."/>
            <person name="Hagemann M."/>
            <person name="Harholt J."/>
            <person name="Dunand C."/>
            <person name="Zachgo S."/>
            <person name="Langdale J."/>
            <person name="Maumus F."/>
            <person name="Straeten D.V.D."/>
            <person name="Gould S.B."/>
            <person name="Rensing S.A."/>
        </authorList>
    </citation>
    <scope>NUCLEOTIDE SEQUENCE [LARGE SCALE GENOMIC DNA]</scope>
    <source>
        <strain evidence="7 8">S276</strain>
    </source>
</reference>
<evidence type="ECO:0000256" key="4">
    <source>
        <dbReference type="ARBA" id="ARBA00023242"/>
    </source>
</evidence>
<dbReference type="Pfam" id="PF00400">
    <property type="entry name" value="WD40"/>
    <property type="match status" value="6"/>
</dbReference>
<feature type="compositionally biased region" description="Acidic residues" evidence="6">
    <location>
        <begin position="110"/>
        <end position="120"/>
    </location>
</feature>
<evidence type="ECO:0000256" key="3">
    <source>
        <dbReference type="ARBA" id="ARBA00022737"/>
    </source>
</evidence>
<dbReference type="GO" id="GO:0034511">
    <property type="term" value="F:U3 snoRNA binding"/>
    <property type="evidence" value="ECO:0007669"/>
    <property type="project" value="InterPro"/>
</dbReference>
<dbReference type="PANTHER" id="PTHR19865">
    <property type="entry name" value="U3 SMALL NUCLEOLAR RNA INTERACTING PROTEIN 2"/>
    <property type="match status" value="1"/>
</dbReference>
<dbReference type="OMA" id="CSLRIWK"/>
<keyword evidence="4" id="KW-0539">Nucleus</keyword>
<dbReference type="InterPro" id="IPR036322">
    <property type="entry name" value="WD40_repeat_dom_sf"/>
</dbReference>
<feature type="compositionally biased region" description="Basic and acidic residues" evidence="6">
    <location>
        <begin position="46"/>
        <end position="76"/>
    </location>
</feature>
<dbReference type="GO" id="GO:0032040">
    <property type="term" value="C:small-subunit processome"/>
    <property type="evidence" value="ECO:0007669"/>
    <property type="project" value="TreeGrafter"/>
</dbReference>
<evidence type="ECO:0000256" key="6">
    <source>
        <dbReference type="SAM" id="MobiDB-lite"/>
    </source>
</evidence>
<dbReference type="Gramene" id="GBG90633">
    <property type="protein sequence ID" value="GBG90633"/>
    <property type="gene ID" value="CBR_g50978"/>
</dbReference>
<feature type="repeat" description="WD" evidence="5">
    <location>
        <begin position="181"/>
        <end position="222"/>
    </location>
</feature>
<proteinExistence type="predicted"/>
<evidence type="ECO:0000313" key="7">
    <source>
        <dbReference type="EMBL" id="GBG90633.1"/>
    </source>
</evidence>
<dbReference type="Proteomes" id="UP000265515">
    <property type="component" value="Unassembled WGS sequence"/>
</dbReference>
<dbReference type="PROSITE" id="PS50294">
    <property type="entry name" value="WD_REPEATS_REGION"/>
    <property type="match status" value="3"/>
</dbReference>
<feature type="compositionally biased region" description="Acidic residues" evidence="6">
    <location>
        <begin position="36"/>
        <end position="45"/>
    </location>
</feature>
<feature type="compositionally biased region" description="Basic and acidic residues" evidence="6">
    <location>
        <begin position="466"/>
        <end position="482"/>
    </location>
</feature>
<dbReference type="AlphaFoldDB" id="A0A388M818"/>
<feature type="region of interest" description="Disordered" evidence="6">
    <location>
        <begin position="1"/>
        <end position="83"/>
    </location>
</feature>
<evidence type="ECO:0000256" key="2">
    <source>
        <dbReference type="ARBA" id="ARBA00022574"/>
    </source>
</evidence>